<sequence>MTTQLPDIFETRQAKAFRDALMAGDVEQAKKIEDHLLAEAATSPEDRELLADQLRAAMLFRAYVDASAAGDEAAALTFQGLLTTMCSPETVKTTLMSGLLYSGLELGSLPAKDHDHLTEWMNGADVGEEMKARLASITRTP</sequence>
<reference evidence="1 2" key="1">
    <citation type="submission" date="2020-08" db="EMBL/GenBank/DDBJ databases">
        <title>Genomic Encyclopedia of Type Strains, Phase IV (KMG-IV): sequencing the most valuable type-strain genomes for metagenomic binning, comparative biology and taxonomic classification.</title>
        <authorList>
            <person name="Goeker M."/>
        </authorList>
    </citation>
    <scope>NUCLEOTIDE SEQUENCE [LARGE SCALE GENOMIC DNA]</scope>
    <source>
        <strain evidence="1 2">DSM 40141</strain>
    </source>
</reference>
<organism evidence="1 2">
    <name type="scientific">Streptomyces candidus</name>
    <dbReference type="NCBI Taxonomy" id="67283"/>
    <lineage>
        <taxon>Bacteria</taxon>
        <taxon>Bacillati</taxon>
        <taxon>Actinomycetota</taxon>
        <taxon>Actinomycetes</taxon>
        <taxon>Kitasatosporales</taxon>
        <taxon>Streptomycetaceae</taxon>
        <taxon>Streptomyces</taxon>
    </lineage>
</organism>
<accession>A0A7X0HNU2</accession>
<evidence type="ECO:0000313" key="1">
    <source>
        <dbReference type="EMBL" id="MBB6439583.1"/>
    </source>
</evidence>
<proteinExistence type="predicted"/>
<comment type="caution">
    <text evidence="1">The sequence shown here is derived from an EMBL/GenBank/DDBJ whole genome shotgun (WGS) entry which is preliminary data.</text>
</comment>
<evidence type="ECO:0000313" key="2">
    <source>
        <dbReference type="Proteomes" id="UP000540423"/>
    </source>
</evidence>
<name>A0A7X0HNU2_9ACTN</name>
<protein>
    <submittedName>
        <fullName evidence="1">Uncharacterized protein</fullName>
    </submittedName>
</protein>
<dbReference type="Proteomes" id="UP000540423">
    <property type="component" value="Unassembled WGS sequence"/>
</dbReference>
<dbReference type="EMBL" id="JACHEM010000024">
    <property type="protein sequence ID" value="MBB6439583.1"/>
    <property type="molecule type" value="Genomic_DNA"/>
</dbReference>
<keyword evidence="2" id="KW-1185">Reference proteome</keyword>
<dbReference type="AlphaFoldDB" id="A0A7X0HNU2"/>
<dbReference type="RefSeq" id="WP_229923721.1">
    <property type="nucleotide sequence ID" value="NZ_BNBN01000015.1"/>
</dbReference>
<gene>
    <name evidence="1" type="ORF">HNQ79_006095</name>
</gene>